<evidence type="ECO:0008006" key="3">
    <source>
        <dbReference type="Google" id="ProtNLM"/>
    </source>
</evidence>
<proteinExistence type="predicted"/>
<dbReference type="EMBL" id="PQFF01000155">
    <property type="protein sequence ID" value="RHZ78409.1"/>
    <property type="molecule type" value="Genomic_DNA"/>
</dbReference>
<keyword evidence="2" id="KW-1185">Reference proteome</keyword>
<dbReference type="AlphaFoldDB" id="A0A397IQX3"/>
<comment type="caution">
    <text evidence="1">The sequence shown here is derived from an EMBL/GenBank/DDBJ whole genome shotgun (WGS) entry which is preliminary data.</text>
</comment>
<dbReference type="Proteomes" id="UP000266861">
    <property type="component" value="Unassembled WGS sequence"/>
</dbReference>
<accession>A0A397IQX3</accession>
<protein>
    <recommendedName>
        <fullName evidence="3">Protein kinase domain-containing protein</fullName>
    </recommendedName>
</protein>
<reference evidence="1 2" key="1">
    <citation type="submission" date="2018-08" db="EMBL/GenBank/DDBJ databases">
        <title>Genome and evolution of the arbuscular mycorrhizal fungus Diversispora epigaea (formerly Glomus versiforme) and its bacterial endosymbionts.</title>
        <authorList>
            <person name="Sun X."/>
            <person name="Fei Z."/>
            <person name="Harrison M."/>
        </authorList>
    </citation>
    <scope>NUCLEOTIDE SEQUENCE [LARGE SCALE GENOMIC DNA]</scope>
    <source>
        <strain evidence="1 2">IT104</strain>
    </source>
</reference>
<sequence>MSLKFFEKLSQNFNFIELLNDKDDCNVNIEWCKPCNSKHFQNDFNKWISGNEKIDGPIREWDKIKQWERNLPTKVTLKKFDNFFIKTSILEIFYYPILKRSYILISDFGLSKLIKANPNNPEKKNIFGILSLYCSRVTSFPLYPDIPHDKDLENMNGLRPKILFHTLKSITRTIMWCWDARLWKYLEEGKDEDSEIVIQIKKVENFPTLLNYQKHPQEIHILIIKVFQNQRMKKFLK</sequence>
<evidence type="ECO:0000313" key="2">
    <source>
        <dbReference type="Proteomes" id="UP000266861"/>
    </source>
</evidence>
<name>A0A397IQX3_9GLOM</name>
<organism evidence="1 2">
    <name type="scientific">Diversispora epigaea</name>
    <dbReference type="NCBI Taxonomy" id="1348612"/>
    <lineage>
        <taxon>Eukaryota</taxon>
        <taxon>Fungi</taxon>
        <taxon>Fungi incertae sedis</taxon>
        <taxon>Mucoromycota</taxon>
        <taxon>Glomeromycotina</taxon>
        <taxon>Glomeromycetes</taxon>
        <taxon>Diversisporales</taxon>
        <taxon>Diversisporaceae</taxon>
        <taxon>Diversispora</taxon>
    </lineage>
</organism>
<gene>
    <name evidence="1" type="ORF">Glove_165g24</name>
</gene>
<evidence type="ECO:0000313" key="1">
    <source>
        <dbReference type="EMBL" id="RHZ78409.1"/>
    </source>
</evidence>